<dbReference type="Pfam" id="PF09130">
    <property type="entry name" value="DUF1932"/>
    <property type="match status" value="1"/>
</dbReference>
<dbReference type="InterPro" id="IPR013328">
    <property type="entry name" value="6PGD_dom2"/>
</dbReference>
<evidence type="ECO:0000313" key="4">
    <source>
        <dbReference type="EMBL" id="MQY27666.1"/>
    </source>
</evidence>
<evidence type="ECO:0000256" key="1">
    <source>
        <dbReference type="SAM" id="MobiDB-lite"/>
    </source>
</evidence>
<dbReference type="Proteomes" id="UP000431401">
    <property type="component" value="Unassembled WGS sequence"/>
</dbReference>
<sequence>MPGNAVDAAADGAPLRVAVLGLGEAGSAFARDLVAAGADVRGYDPKVAAPAGVRLRESDADAVRDADLVFDLTTGDEAEAATRAALPGLSPGTLWAEANTVSPALKVRLAELLDGTGASLVDVAIMAPVPGKGLRVPMYVSGPDADRFRTMLAPYDVVVEHMPGPVGVASSRKLLRSVVYKGLAAAIVEAMAGARAAGCEDWFHEHLTTEFIRFEPEMVDRFIEGSYTHAVRRAEEMAAAAEQLTDLGIEPRITAATRDSLRALAAGTGPEALPDARQHGDTAPTASAAGAVPRPAVAGQVPRPAAADAENATVLTSRRDAASSGERSTAAVLPEAAGCGDGPAAVERPQIAGSG</sequence>
<dbReference type="SUPFAM" id="SSF51735">
    <property type="entry name" value="NAD(P)-binding Rossmann-fold domains"/>
    <property type="match status" value="1"/>
</dbReference>
<dbReference type="Gene3D" id="3.40.50.720">
    <property type="entry name" value="NAD(P)-binding Rossmann-like Domain"/>
    <property type="match status" value="1"/>
</dbReference>
<protein>
    <recommendedName>
        <fullName evidence="6">NAD(P)-dependent oxidoreductase</fullName>
    </recommendedName>
</protein>
<dbReference type="EMBL" id="WEGI01000006">
    <property type="protein sequence ID" value="MQY27666.1"/>
    <property type="molecule type" value="Genomic_DNA"/>
</dbReference>
<organism evidence="4 5">
    <name type="scientific">Nocardia aurantia</name>
    <dbReference type="NCBI Taxonomy" id="2585199"/>
    <lineage>
        <taxon>Bacteria</taxon>
        <taxon>Bacillati</taxon>
        <taxon>Actinomycetota</taxon>
        <taxon>Actinomycetes</taxon>
        <taxon>Mycobacteriales</taxon>
        <taxon>Nocardiaceae</taxon>
        <taxon>Nocardia</taxon>
    </lineage>
</organism>
<evidence type="ECO:0000259" key="2">
    <source>
        <dbReference type="Pfam" id="PF03446"/>
    </source>
</evidence>
<dbReference type="Gene3D" id="1.10.1040.10">
    <property type="entry name" value="N-(1-d-carboxylethyl)-l-norvaline Dehydrogenase, domain 2"/>
    <property type="match status" value="1"/>
</dbReference>
<dbReference type="InterPro" id="IPR015814">
    <property type="entry name" value="Pgluconate_DH_NAD-bd_C"/>
</dbReference>
<dbReference type="GO" id="GO:0050661">
    <property type="term" value="F:NADP binding"/>
    <property type="evidence" value="ECO:0007669"/>
    <property type="project" value="InterPro"/>
</dbReference>
<evidence type="ECO:0000259" key="3">
    <source>
        <dbReference type="Pfam" id="PF09130"/>
    </source>
</evidence>
<gene>
    <name evidence="4" type="ORF">NRB56_32490</name>
</gene>
<dbReference type="Pfam" id="PF03446">
    <property type="entry name" value="NAD_binding_2"/>
    <property type="match status" value="1"/>
</dbReference>
<keyword evidence="5" id="KW-1185">Reference proteome</keyword>
<reference evidence="4 5" key="1">
    <citation type="submission" date="2019-10" db="EMBL/GenBank/DDBJ databases">
        <title>Nocardia macrotermitis sp. nov. and Nocardia aurantia sp. nov., isolated from the gut of fungus growing-termite Macrotermes natalensis.</title>
        <authorList>
            <person name="Benndorf R."/>
            <person name="Schwitalla J."/>
            <person name="Martin K."/>
            <person name="De Beer W."/>
            <person name="Kaster A.-K."/>
            <person name="Vollmers J."/>
            <person name="Poulsen M."/>
            <person name="Beemelmanns C."/>
        </authorList>
    </citation>
    <scope>NUCLEOTIDE SEQUENCE [LARGE SCALE GENOMIC DNA]</scope>
    <source>
        <strain evidence="4 5">RB56</strain>
    </source>
</reference>
<dbReference type="InterPro" id="IPR036291">
    <property type="entry name" value="NAD(P)-bd_dom_sf"/>
</dbReference>
<dbReference type="InterPro" id="IPR006115">
    <property type="entry name" value="6PGDH_NADP-bd"/>
</dbReference>
<feature type="domain" description="6-phosphogluconate dehydrogenase NADP-binding" evidence="2">
    <location>
        <begin position="17"/>
        <end position="125"/>
    </location>
</feature>
<feature type="compositionally biased region" description="Low complexity" evidence="1">
    <location>
        <begin position="286"/>
        <end position="307"/>
    </location>
</feature>
<feature type="domain" description="Phosphogluconate dehydrogenase NAD-binding putative C-terminal" evidence="3">
    <location>
        <begin position="194"/>
        <end position="263"/>
    </location>
</feature>
<evidence type="ECO:0008006" key="6">
    <source>
        <dbReference type="Google" id="ProtNLM"/>
    </source>
</evidence>
<accession>A0A7K0DPH9</accession>
<dbReference type="SUPFAM" id="SSF48179">
    <property type="entry name" value="6-phosphogluconate dehydrogenase C-terminal domain-like"/>
    <property type="match status" value="1"/>
</dbReference>
<evidence type="ECO:0000313" key="5">
    <source>
        <dbReference type="Proteomes" id="UP000431401"/>
    </source>
</evidence>
<feature type="region of interest" description="Disordered" evidence="1">
    <location>
        <begin position="270"/>
        <end position="355"/>
    </location>
</feature>
<proteinExistence type="predicted"/>
<comment type="caution">
    <text evidence="4">The sequence shown here is derived from an EMBL/GenBank/DDBJ whole genome shotgun (WGS) entry which is preliminary data.</text>
</comment>
<dbReference type="RefSeq" id="WP_319943067.1">
    <property type="nucleotide sequence ID" value="NZ_WEGI01000006.1"/>
</dbReference>
<name>A0A7K0DPH9_9NOCA</name>
<dbReference type="AlphaFoldDB" id="A0A7K0DPH9"/>
<dbReference type="InterPro" id="IPR008927">
    <property type="entry name" value="6-PGluconate_DH-like_C_sf"/>
</dbReference>